<keyword evidence="9" id="KW-1185">Reference proteome</keyword>
<dbReference type="Pfam" id="PF03381">
    <property type="entry name" value="CDC50"/>
    <property type="match status" value="1"/>
</dbReference>
<dbReference type="PANTHER" id="PTHR10926:SF0">
    <property type="entry name" value="CDC50, ISOFORM A"/>
    <property type="match status" value="1"/>
</dbReference>
<evidence type="ECO:0000256" key="2">
    <source>
        <dbReference type="ARBA" id="ARBA00009457"/>
    </source>
</evidence>
<evidence type="ECO:0000256" key="6">
    <source>
        <dbReference type="SAM" id="MobiDB-lite"/>
    </source>
</evidence>
<keyword evidence="5 7" id="KW-0472">Membrane</keyword>
<feature type="region of interest" description="Disordered" evidence="6">
    <location>
        <begin position="1"/>
        <end position="31"/>
    </location>
</feature>
<dbReference type="InterPro" id="IPR005045">
    <property type="entry name" value="CDC50/LEM3_fam"/>
</dbReference>
<feature type="transmembrane region" description="Helical" evidence="7">
    <location>
        <begin position="409"/>
        <end position="432"/>
    </location>
</feature>
<dbReference type="EMBL" id="NJHN03000121">
    <property type="protein sequence ID" value="KAH9413367.1"/>
    <property type="molecule type" value="Genomic_DNA"/>
</dbReference>
<reference evidence="8 9" key="1">
    <citation type="journal article" date="2018" name="J. Allergy Clin. Immunol.">
        <title>High-quality assembly of Dermatophagoides pteronyssinus genome and transcriptome reveals a wide range of novel allergens.</title>
        <authorList>
            <person name="Liu X.Y."/>
            <person name="Yang K.Y."/>
            <person name="Wang M.Q."/>
            <person name="Kwok J.S."/>
            <person name="Zeng X."/>
            <person name="Yang Z."/>
            <person name="Xiao X.J."/>
            <person name="Lau C.P."/>
            <person name="Li Y."/>
            <person name="Huang Z.M."/>
            <person name="Ba J.G."/>
            <person name="Yim A.K."/>
            <person name="Ouyang C.Y."/>
            <person name="Ngai S.M."/>
            <person name="Chan T.F."/>
            <person name="Leung E.L."/>
            <person name="Liu L."/>
            <person name="Liu Z.G."/>
            <person name="Tsui S.K."/>
        </authorList>
    </citation>
    <scope>NUCLEOTIDE SEQUENCE [LARGE SCALE GENOMIC DNA]</scope>
    <source>
        <strain evidence="8">Derp</strain>
    </source>
</reference>
<feature type="region of interest" description="Disordered" evidence="6">
    <location>
        <begin position="48"/>
        <end position="71"/>
    </location>
</feature>
<keyword evidence="3 7" id="KW-0812">Transmembrane</keyword>
<comment type="subcellular location">
    <subcellularLocation>
        <location evidence="1">Membrane</location>
        <topology evidence="1">Multi-pass membrane protein</topology>
    </subcellularLocation>
</comment>
<evidence type="ECO:0000256" key="5">
    <source>
        <dbReference type="ARBA" id="ARBA00023136"/>
    </source>
</evidence>
<proteinExistence type="inferred from homology"/>
<comment type="caution">
    <text evidence="8">The sequence shown here is derived from an EMBL/GenBank/DDBJ whole genome shotgun (WGS) entry which is preliminary data.</text>
</comment>
<feature type="compositionally biased region" description="Acidic residues" evidence="6">
    <location>
        <begin position="48"/>
        <end position="59"/>
    </location>
</feature>
<dbReference type="PANTHER" id="PTHR10926">
    <property type="entry name" value="CELL CYCLE CONTROL PROTEIN 50"/>
    <property type="match status" value="1"/>
</dbReference>
<keyword evidence="4 7" id="KW-1133">Transmembrane helix</keyword>
<feature type="compositionally biased region" description="Polar residues" evidence="6">
    <location>
        <begin position="10"/>
        <end position="20"/>
    </location>
</feature>
<evidence type="ECO:0000256" key="4">
    <source>
        <dbReference type="ARBA" id="ARBA00022989"/>
    </source>
</evidence>
<comment type="similarity">
    <text evidence="2">Belongs to the CDC50/LEM3 family.</text>
</comment>
<gene>
    <name evidence="8" type="primary">TMEM30A_3</name>
    <name evidence="8" type="ORF">DERP_007843</name>
</gene>
<evidence type="ECO:0000256" key="7">
    <source>
        <dbReference type="SAM" id="Phobius"/>
    </source>
</evidence>
<evidence type="ECO:0000256" key="3">
    <source>
        <dbReference type="ARBA" id="ARBA00022692"/>
    </source>
</evidence>
<accession>A0ABQ8IT43</accession>
<evidence type="ECO:0000313" key="9">
    <source>
        <dbReference type="Proteomes" id="UP000887458"/>
    </source>
</evidence>
<sequence length="479" mass="56483">MANDNDDHGQPSTSTSTTNQRKIKKHLPLVNRSTSEIVRTYQKRFDSTIDDYNDDDDDNNDKRKQQQHSFDETFIIEDNVDGKMINNNNRIKTNRPPNSRWKQQRLPAWQPILKPTSVLISFILFGLFCIVIGVVMFISNQKIQEIIIDYTDCHRINPITNINQCEYCRDRWKFKWENCECLLNFTINESIDGPLFLYYSLNGFYQNHRRYVASIDRRQLMGEKRSLEQIRSDCYPYSDIDGKIIAPCGAIANSMFSDTFQLRRIVQNNHNDQPEKIHIWEKDISWPTDRQNLYQNPSDDNFQSYAKPINWSQNLYDDTILNKQNEAGFGYINEHFMVWMRPAAFPIFRKLWGRIDCRSLNNNNNIDQLPKGSYQLLINYDYQTVTDHLRISKKVIISNMSWMGGKNSFLSILYMVVGIILILIAIIFIIIFPKIKSNDNIDICQQHNHQNLPTNSEQNQQQEPEIKNHFQYYHSTSQS</sequence>
<evidence type="ECO:0000313" key="8">
    <source>
        <dbReference type="EMBL" id="KAH9413367.1"/>
    </source>
</evidence>
<dbReference type="Proteomes" id="UP000887458">
    <property type="component" value="Unassembled WGS sequence"/>
</dbReference>
<feature type="transmembrane region" description="Helical" evidence="7">
    <location>
        <begin position="118"/>
        <end position="138"/>
    </location>
</feature>
<reference evidence="8 9" key="2">
    <citation type="journal article" date="2022" name="Mol. Biol. Evol.">
        <title>Comparative Genomics Reveals Insights into the Divergent Evolution of Astigmatic Mites and Household Pest Adaptations.</title>
        <authorList>
            <person name="Xiong Q."/>
            <person name="Wan A.T."/>
            <person name="Liu X."/>
            <person name="Fung C.S."/>
            <person name="Xiao X."/>
            <person name="Malainual N."/>
            <person name="Hou J."/>
            <person name="Wang L."/>
            <person name="Wang M."/>
            <person name="Yang K.Y."/>
            <person name="Cui Y."/>
            <person name="Leung E.L."/>
            <person name="Nong W."/>
            <person name="Shin S.K."/>
            <person name="Au S.W."/>
            <person name="Jeong K.Y."/>
            <person name="Chew F.T."/>
            <person name="Hui J.H."/>
            <person name="Leung T.F."/>
            <person name="Tungtrongchitr A."/>
            <person name="Zhong N."/>
            <person name="Liu Z."/>
            <person name="Tsui S.K."/>
        </authorList>
    </citation>
    <scope>NUCLEOTIDE SEQUENCE [LARGE SCALE GENOMIC DNA]</scope>
    <source>
        <strain evidence="8">Derp</strain>
    </source>
</reference>
<protein>
    <submittedName>
        <fullName evidence="8">Cell cycle control protein 50A</fullName>
    </submittedName>
</protein>
<name>A0ABQ8IT43_DERPT</name>
<evidence type="ECO:0000256" key="1">
    <source>
        <dbReference type="ARBA" id="ARBA00004141"/>
    </source>
</evidence>
<organism evidence="8 9">
    <name type="scientific">Dermatophagoides pteronyssinus</name>
    <name type="common">European house dust mite</name>
    <dbReference type="NCBI Taxonomy" id="6956"/>
    <lineage>
        <taxon>Eukaryota</taxon>
        <taxon>Metazoa</taxon>
        <taxon>Ecdysozoa</taxon>
        <taxon>Arthropoda</taxon>
        <taxon>Chelicerata</taxon>
        <taxon>Arachnida</taxon>
        <taxon>Acari</taxon>
        <taxon>Acariformes</taxon>
        <taxon>Sarcoptiformes</taxon>
        <taxon>Astigmata</taxon>
        <taxon>Psoroptidia</taxon>
        <taxon>Analgoidea</taxon>
        <taxon>Pyroglyphidae</taxon>
        <taxon>Dermatophagoidinae</taxon>
        <taxon>Dermatophagoides</taxon>
    </lineage>
</organism>